<keyword evidence="5 6" id="KW-0472">Membrane</keyword>
<sequence length="285" mass="29926">MSHAVDIKTLSLTALTMTAFAANSLLCRLALGEQAIDAASFATVRLTSGALMLWLIMHLPSTTQKQPLKSDWLAALMLFIYAATFSFAYITLSAGTGALLLFGAVQLTMFFFGLRSGEPFSGLSWLGLTVALTGLVYLVSPGVTAPEPIGTILMVIAGISWGVYSLRGRGVFNPLQSTAHNFLLAVPLGLLLSIMFIDNLHFSTRGLAIAIISGAIASGLGYVVWYAALRELKATTAATVQLSVPVIAAFGGVLLLSEAITLRLLIASAAILCGIAIVVTQRSTS</sequence>
<evidence type="ECO:0000313" key="8">
    <source>
        <dbReference type="EMBL" id="PLX62789.1"/>
    </source>
</evidence>
<evidence type="ECO:0000256" key="5">
    <source>
        <dbReference type="ARBA" id="ARBA00023136"/>
    </source>
</evidence>
<protein>
    <submittedName>
        <fullName evidence="8">EamA family transporter</fullName>
    </submittedName>
</protein>
<reference evidence="8 9" key="1">
    <citation type="submission" date="2017-11" db="EMBL/GenBank/DDBJ databases">
        <title>Genome-resolved metagenomics identifies genetic mobility, metabolic interactions, and unexpected diversity in perchlorate-reducing communities.</title>
        <authorList>
            <person name="Barnum T.P."/>
            <person name="Figueroa I.A."/>
            <person name="Carlstrom C.I."/>
            <person name="Lucas L.N."/>
            <person name="Engelbrektson A.L."/>
            <person name="Coates J.D."/>
        </authorList>
    </citation>
    <scope>NUCLEOTIDE SEQUENCE [LARGE SCALE GENOMIC DNA]</scope>
    <source>
        <strain evidence="8">BM301</strain>
    </source>
</reference>
<dbReference type="SUPFAM" id="SSF103481">
    <property type="entry name" value="Multidrug resistance efflux transporter EmrE"/>
    <property type="match status" value="2"/>
</dbReference>
<dbReference type="Proteomes" id="UP000235015">
    <property type="component" value="Unassembled WGS sequence"/>
</dbReference>
<feature type="transmembrane region" description="Helical" evidence="6">
    <location>
        <begin position="209"/>
        <end position="229"/>
    </location>
</feature>
<dbReference type="InterPro" id="IPR051258">
    <property type="entry name" value="Diverse_Substrate_Transporter"/>
</dbReference>
<keyword evidence="4 6" id="KW-1133">Transmembrane helix</keyword>
<feature type="transmembrane region" description="Helical" evidence="6">
    <location>
        <begin position="123"/>
        <end position="143"/>
    </location>
</feature>
<comment type="caution">
    <text evidence="8">The sequence shown here is derived from an EMBL/GenBank/DDBJ whole genome shotgun (WGS) entry which is preliminary data.</text>
</comment>
<evidence type="ECO:0000259" key="7">
    <source>
        <dbReference type="Pfam" id="PF00892"/>
    </source>
</evidence>
<dbReference type="Gene3D" id="1.10.3730.20">
    <property type="match status" value="1"/>
</dbReference>
<keyword evidence="2" id="KW-1003">Cell membrane</keyword>
<dbReference type="Pfam" id="PF00892">
    <property type="entry name" value="EamA"/>
    <property type="match status" value="1"/>
</dbReference>
<comment type="subcellular location">
    <subcellularLocation>
        <location evidence="1">Cell membrane</location>
        <topology evidence="1">Multi-pass membrane protein</topology>
    </subcellularLocation>
</comment>
<feature type="transmembrane region" description="Helical" evidence="6">
    <location>
        <begin position="236"/>
        <end position="256"/>
    </location>
</feature>
<keyword evidence="3 6" id="KW-0812">Transmembrane</keyword>
<evidence type="ECO:0000256" key="2">
    <source>
        <dbReference type="ARBA" id="ARBA00022475"/>
    </source>
</evidence>
<evidence type="ECO:0000256" key="6">
    <source>
        <dbReference type="SAM" id="Phobius"/>
    </source>
</evidence>
<dbReference type="STRING" id="1111735.GCA_000428045_03961"/>
<feature type="transmembrane region" description="Helical" evidence="6">
    <location>
        <begin position="262"/>
        <end position="280"/>
    </location>
</feature>
<feature type="domain" description="EamA" evidence="7">
    <location>
        <begin position="149"/>
        <end position="279"/>
    </location>
</feature>
<evidence type="ECO:0000256" key="1">
    <source>
        <dbReference type="ARBA" id="ARBA00004651"/>
    </source>
</evidence>
<feature type="transmembrane region" description="Helical" evidence="6">
    <location>
        <begin position="149"/>
        <end position="166"/>
    </location>
</feature>
<organism evidence="8 9">
    <name type="scientific">Sedimenticola selenatireducens</name>
    <dbReference type="NCBI Taxonomy" id="191960"/>
    <lineage>
        <taxon>Bacteria</taxon>
        <taxon>Pseudomonadati</taxon>
        <taxon>Pseudomonadota</taxon>
        <taxon>Gammaproteobacteria</taxon>
        <taxon>Chromatiales</taxon>
        <taxon>Sedimenticolaceae</taxon>
        <taxon>Sedimenticola</taxon>
    </lineage>
</organism>
<dbReference type="RefSeq" id="WP_273437986.1">
    <property type="nucleotide sequence ID" value="NZ_PKUN01000003.1"/>
</dbReference>
<dbReference type="InterPro" id="IPR000620">
    <property type="entry name" value="EamA_dom"/>
</dbReference>
<proteinExistence type="predicted"/>
<feature type="transmembrane region" description="Helical" evidence="6">
    <location>
        <begin position="178"/>
        <end position="197"/>
    </location>
</feature>
<name>A0A2N6CZH5_9GAMM</name>
<evidence type="ECO:0000313" key="9">
    <source>
        <dbReference type="Proteomes" id="UP000235015"/>
    </source>
</evidence>
<dbReference type="PANTHER" id="PTHR42920">
    <property type="entry name" value="OS03G0707200 PROTEIN-RELATED"/>
    <property type="match status" value="1"/>
</dbReference>
<accession>A0A2N6CZH5</accession>
<dbReference type="EMBL" id="PKUN01000003">
    <property type="protein sequence ID" value="PLX62789.1"/>
    <property type="molecule type" value="Genomic_DNA"/>
</dbReference>
<gene>
    <name evidence="8" type="ORF">C0630_04225</name>
</gene>
<dbReference type="PANTHER" id="PTHR42920:SF5">
    <property type="entry name" value="EAMA DOMAIN-CONTAINING PROTEIN"/>
    <property type="match status" value="1"/>
</dbReference>
<dbReference type="GO" id="GO:0005886">
    <property type="term" value="C:plasma membrane"/>
    <property type="evidence" value="ECO:0007669"/>
    <property type="project" value="UniProtKB-SubCell"/>
</dbReference>
<dbReference type="AlphaFoldDB" id="A0A2N6CZH5"/>
<evidence type="ECO:0000256" key="3">
    <source>
        <dbReference type="ARBA" id="ARBA00022692"/>
    </source>
</evidence>
<evidence type="ECO:0000256" key="4">
    <source>
        <dbReference type="ARBA" id="ARBA00022989"/>
    </source>
</evidence>
<dbReference type="InterPro" id="IPR037185">
    <property type="entry name" value="EmrE-like"/>
</dbReference>
<feature type="transmembrane region" description="Helical" evidence="6">
    <location>
        <begin position="42"/>
        <end position="60"/>
    </location>
</feature>